<comment type="caution">
    <text evidence="6">The sequence shown here is derived from an EMBL/GenBank/DDBJ whole genome shotgun (WGS) entry which is preliminary data.</text>
</comment>
<gene>
    <name evidence="6" type="ORF">WNY58_06315</name>
</gene>
<dbReference type="Proteomes" id="UP001449225">
    <property type="component" value="Unassembled WGS sequence"/>
</dbReference>
<dbReference type="Gene3D" id="1.20.120.30">
    <property type="entry name" value="Aspartate receptor, ligand-binding domain"/>
    <property type="match status" value="1"/>
</dbReference>
<reference evidence="6 7" key="1">
    <citation type="submission" date="2024-03" db="EMBL/GenBank/DDBJ databases">
        <title>Community enrichment and isolation of bacterial strains for fucoidan degradation.</title>
        <authorList>
            <person name="Sichert A."/>
        </authorList>
    </citation>
    <scope>NUCLEOTIDE SEQUENCE [LARGE SCALE GENOMIC DNA]</scope>
    <source>
        <strain evidence="6 7">AS76</strain>
    </source>
</reference>
<keyword evidence="4" id="KW-0175">Coiled coil</keyword>
<comment type="subcellular location">
    <subcellularLocation>
        <location evidence="1">Membrane</location>
    </subcellularLocation>
</comment>
<feature type="domain" description="Methyl-accepting transducer" evidence="5">
    <location>
        <begin position="67"/>
        <end position="278"/>
    </location>
</feature>
<dbReference type="EMBL" id="JBBMRA010000004">
    <property type="protein sequence ID" value="MEM5536002.1"/>
    <property type="molecule type" value="Genomic_DNA"/>
</dbReference>
<dbReference type="RefSeq" id="WP_342854046.1">
    <property type="nucleotide sequence ID" value="NZ_JBBMRA010000004.1"/>
</dbReference>
<dbReference type="InterPro" id="IPR025991">
    <property type="entry name" value="Chemoreceptor_zinc-bind_dom"/>
</dbReference>
<evidence type="ECO:0000259" key="5">
    <source>
        <dbReference type="PROSITE" id="PS50111"/>
    </source>
</evidence>
<name>A0ABU9TQV6_9GAMM</name>
<evidence type="ECO:0000256" key="2">
    <source>
        <dbReference type="ARBA" id="ARBA00023224"/>
    </source>
</evidence>
<dbReference type="Pfam" id="PF13682">
    <property type="entry name" value="CZB"/>
    <property type="match status" value="1"/>
</dbReference>
<keyword evidence="2 3" id="KW-0807">Transducer</keyword>
<dbReference type="PROSITE" id="PS50111">
    <property type="entry name" value="CHEMOTAXIS_TRANSDUC_2"/>
    <property type="match status" value="1"/>
</dbReference>
<evidence type="ECO:0000256" key="4">
    <source>
        <dbReference type="SAM" id="Coils"/>
    </source>
</evidence>
<dbReference type="SMART" id="SM00283">
    <property type="entry name" value="MA"/>
    <property type="match status" value="1"/>
</dbReference>
<dbReference type="SUPFAM" id="SSF58104">
    <property type="entry name" value="Methyl-accepting chemotaxis protein (MCP) signaling domain"/>
    <property type="match status" value="1"/>
</dbReference>
<keyword evidence="7" id="KW-1185">Reference proteome</keyword>
<evidence type="ECO:0000256" key="3">
    <source>
        <dbReference type="PROSITE-ProRule" id="PRU00284"/>
    </source>
</evidence>
<dbReference type="Pfam" id="PF00015">
    <property type="entry name" value="MCPsignal"/>
    <property type="match status" value="1"/>
</dbReference>
<sequence length="364" mass="40005">MFFSGKLNLQLKDLQAEVEQLRKENQNLMNENQLLTRRCYDQENTHANQDDGKQDICAAWVEGGDLITHVRGTISESGERLESEKNNLNSSFHIFDETRTAVETILERVHVIQKCAQDGNEHVRGLKTASEEIEVFVGVTRDISDQTNLLALNAAIEAARAGETGRGFAVVADEVRNLARKASEASDKIANLVGQISDQTLTASEYIGQVDMLSSEVVASAEQIKGGVRDVVGLSERMGQVIDHSAADSFIESVKLDHVIWKNDVYRGIVTNKLDKLSALADHTSCRLGNWYFNGVGRDKYSHLPSFNSLDGPHERVHTSGLAAVEAARSGNIKSAASHLAQMEKASLEVATTLDRLNTEFKNA</sequence>
<dbReference type="Gene3D" id="6.10.250.3200">
    <property type="match status" value="1"/>
</dbReference>
<evidence type="ECO:0000313" key="6">
    <source>
        <dbReference type="EMBL" id="MEM5536002.1"/>
    </source>
</evidence>
<feature type="coiled-coil region" evidence="4">
    <location>
        <begin position="4"/>
        <end position="38"/>
    </location>
</feature>
<accession>A0ABU9TQV6</accession>
<dbReference type="PANTHER" id="PTHR32089:SF70">
    <property type="entry name" value="ENERGY TAXIS MODULATING METHYL ACCEPTING SENSORY TRANSDUCER"/>
    <property type="match status" value="1"/>
</dbReference>
<dbReference type="PANTHER" id="PTHR32089">
    <property type="entry name" value="METHYL-ACCEPTING CHEMOTAXIS PROTEIN MCPB"/>
    <property type="match status" value="1"/>
</dbReference>
<evidence type="ECO:0000256" key="1">
    <source>
        <dbReference type="ARBA" id="ARBA00004370"/>
    </source>
</evidence>
<organism evidence="6 7">
    <name type="scientific">Neptuniibacter pectenicola</name>
    <dbReference type="NCBI Taxonomy" id="1806669"/>
    <lineage>
        <taxon>Bacteria</taxon>
        <taxon>Pseudomonadati</taxon>
        <taxon>Pseudomonadota</taxon>
        <taxon>Gammaproteobacteria</taxon>
        <taxon>Oceanospirillales</taxon>
        <taxon>Oceanospirillaceae</taxon>
        <taxon>Neptuniibacter</taxon>
    </lineage>
</organism>
<evidence type="ECO:0000313" key="7">
    <source>
        <dbReference type="Proteomes" id="UP001449225"/>
    </source>
</evidence>
<protein>
    <submittedName>
        <fullName evidence="6">Methyl-accepting chemotaxis protein</fullName>
    </submittedName>
</protein>
<dbReference type="InterPro" id="IPR004089">
    <property type="entry name" value="MCPsignal_dom"/>
</dbReference>
<proteinExistence type="predicted"/>